<evidence type="ECO:0000259" key="4">
    <source>
        <dbReference type="Pfam" id="PF05368"/>
    </source>
</evidence>
<dbReference type="PANTHER" id="PTHR42748">
    <property type="entry name" value="NITROGEN METABOLITE REPRESSION PROTEIN NMRA FAMILY MEMBER"/>
    <property type="match status" value="1"/>
</dbReference>
<dbReference type="EMBL" id="HG937694">
    <property type="protein sequence ID" value="CDP38352.1"/>
    <property type="molecule type" value="Genomic_DNA"/>
</dbReference>
<evidence type="ECO:0000313" key="5">
    <source>
        <dbReference type="EMBL" id="CDP38352.1"/>
    </source>
</evidence>
<dbReference type="Gene3D" id="3.90.25.10">
    <property type="entry name" value="UDP-galactose 4-epimerase, domain 1"/>
    <property type="match status" value="1"/>
</dbReference>
<dbReference type="GO" id="GO:0005634">
    <property type="term" value="C:nucleus"/>
    <property type="evidence" value="ECO:0007669"/>
    <property type="project" value="TreeGrafter"/>
</dbReference>
<dbReference type="PhylomeDB" id="A0A060THP1"/>
<gene>
    <name evidence="5" type="ORF">GNLVRS02_ARAD1D32758g</name>
</gene>
<protein>
    <submittedName>
        <fullName evidence="5">ARAD1D32758p</fullName>
    </submittedName>
</protein>
<sequence length="302" mass="32810">MQKTLAVIGATGKQGGSVVRVVLKDFPSYKVRAITRDPTKESSKELKMLGCEVVQGDSNDPESLKVALAGVDTLFFMTTPAPQPDAEYEQGKTIADAAVAAGVQFIIFSSLPGANQISGGKYKVFHFDEKFAIEQYIRSSGLNCTFVWPGLFAQNFFTVLKPRPIGNDVYAIVNCIPGHVKVPLVDISQSIGTFVASILTSPQQFASKTNVLAGGMYSFDDMAAQLSQSTGKKVVYKQLPESEYLLEAGLPEPMRLQMIETFLYIRDFSFAGSQTSQLVQQGQQIAKLNTLPDFLAANPISL</sequence>
<keyword evidence="3" id="KW-0560">Oxidoreductase</keyword>
<dbReference type="InterPro" id="IPR051164">
    <property type="entry name" value="NmrA-like_oxidored"/>
</dbReference>
<accession>A0A060THP1</accession>
<reference evidence="5" key="1">
    <citation type="submission" date="2014-02" db="EMBL/GenBank/DDBJ databases">
        <authorList>
            <person name="Genoscope - CEA"/>
        </authorList>
    </citation>
    <scope>NUCLEOTIDE SEQUENCE</scope>
    <source>
        <strain evidence="5">LS3</strain>
    </source>
</reference>
<dbReference type="PANTHER" id="PTHR42748:SF30">
    <property type="entry name" value="NMRA-LIKE DOMAIN-CONTAINING PROTEIN"/>
    <property type="match status" value="1"/>
</dbReference>
<reference evidence="5" key="2">
    <citation type="submission" date="2014-06" db="EMBL/GenBank/DDBJ databases">
        <title>The complete genome of Blastobotrys (Arxula) adeninivorans LS3 - a yeast of biotechnological interest.</title>
        <authorList>
            <person name="Kunze G."/>
            <person name="Gaillardin C."/>
            <person name="Czernicka M."/>
            <person name="Durrens P."/>
            <person name="Martin T."/>
            <person name="Boer E."/>
            <person name="Gabaldon T."/>
            <person name="Cruz J."/>
            <person name="Talla E."/>
            <person name="Marck C."/>
            <person name="Goffeau A."/>
            <person name="Barbe V."/>
            <person name="Baret P."/>
            <person name="Baronian K."/>
            <person name="Beier S."/>
            <person name="Bleykasten C."/>
            <person name="Bode R."/>
            <person name="Casaregola S."/>
            <person name="Despons L."/>
            <person name="Fairhead C."/>
            <person name="Giersberg M."/>
            <person name="Gierski P."/>
            <person name="Hahnel U."/>
            <person name="Hartmann A."/>
            <person name="Jankowska D."/>
            <person name="Jubin C."/>
            <person name="Jung P."/>
            <person name="Lafontaine I."/>
            <person name="Leh-Louis V."/>
            <person name="Lemaire M."/>
            <person name="Marcet-Houben M."/>
            <person name="Mascher M."/>
            <person name="Morel G."/>
            <person name="Richard G.-F."/>
            <person name="Riechen J."/>
            <person name="Sacerdot C."/>
            <person name="Sarkar A."/>
            <person name="Savel G."/>
            <person name="Schacherer J."/>
            <person name="Sherman D."/>
            <person name="Straub M.-L."/>
            <person name="Stein N."/>
            <person name="Thierry A."/>
            <person name="Trautwein-Schult A."/>
            <person name="Westhof E."/>
            <person name="Worch S."/>
            <person name="Dujon B."/>
            <person name="Souciet J.-L."/>
            <person name="Wincker P."/>
            <person name="Scholz U."/>
            <person name="Neuveglise N."/>
        </authorList>
    </citation>
    <scope>NUCLEOTIDE SEQUENCE</scope>
    <source>
        <strain evidence="5">LS3</strain>
    </source>
</reference>
<dbReference type="AlphaFoldDB" id="A0A060THP1"/>
<evidence type="ECO:0000256" key="3">
    <source>
        <dbReference type="ARBA" id="ARBA00023002"/>
    </source>
</evidence>
<dbReference type="Pfam" id="PF05368">
    <property type="entry name" value="NmrA"/>
    <property type="match status" value="1"/>
</dbReference>
<evidence type="ECO:0000256" key="1">
    <source>
        <dbReference type="ARBA" id="ARBA00006328"/>
    </source>
</evidence>
<keyword evidence="2" id="KW-0521">NADP</keyword>
<comment type="similarity">
    <text evidence="1">Belongs to the NmrA-type oxidoreductase family.</text>
</comment>
<feature type="domain" description="NmrA-like" evidence="4">
    <location>
        <begin position="1"/>
        <end position="271"/>
    </location>
</feature>
<dbReference type="GO" id="GO:0016491">
    <property type="term" value="F:oxidoreductase activity"/>
    <property type="evidence" value="ECO:0007669"/>
    <property type="project" value="UniProtKB-KW"/>
</dbReference>
<proteinExistence type="inferred from homology"/>
<organism evidence="5">
    <name type="scientific">Blastobotrys adeninivorans</name>
    <name type="common">Yeast</name>
    <name type="synonym">Arxula adeninivorans</name>
    <dbReference type="NCBI Taxonomy" id="409370"/>
    <lineage>
        <taxon>Eukaryota</taxon>
        <taxon>Fungi</taxon>
        <taxon>Dikarya</taxon>
        <taxon>Ascomycota</taxon>
        <taxon>Saccharomycotina</taxon>
        <taxon>Dipodascomycetes</taxon>
        <taxon>Dipodascales</taxon>
        <taxon>Trichomonascaceae</taxon>
        <taxon>Blastobotrys</taxon>
    </lineage>
</organism>
<dbReference type="Gene3D" id="3.40.50.720">
    <property type="entry name" value="NAD(P)-binding Rossmann-like Domain"/>
    <property type="match status" value="1"/>
</dbReference>
<dbReference type="InterPro" id="IPR036291">
    <property type="entry name" value="NAD(P)-bd_dom_sf"/>
</dbReference>
<dbReference type="CDD" id="cd05251">
    <property type="entry name" value="NmrA_like_SDR_a"/>
    <property type="match status" value="1"/>
</dbReference>
<dbReference type="SUPFAM" id="SSF51735">
    <property type="entry name" value="NAD(P)-binding Rossmann-fold domains"/>
    <property type="match status" value="1"/>
</dbReference>
<name>A0A060THP1_BLAAD</name>
<evidence type="ECO:0000256" key="2">
    <source>
        <dbReference type="ARBA" id="ARBA00022857"/>
    </source>
</evidence>
<dbReference type="InterPro" id="IPR008030">
    <property type="entry name" value="NmrA-like"/>
</dbReference>